<gene>
    <name evidence="2" type="ORF">TH66_08785</name>
    <name evidence="3" type="ORF">TR74_11075</name>
</gene>
<protein>
    <submittedName>
        <fullName evidence="3">Transcriptional regulator</fullName>
    </submittedName>
</protein>
<feature type="domain" description="HTH cro/C1-type" evidence="1">
    <location>
        <begin position="16"/>
        <end position="72"/>
    </location>
</feature>
<dbReference type="CDD" id="cd00093">
    <property type="entry name" value="HTH_XRE"/>
    <property type="match status" value="1"/>
</dbReference>
<sequence>MTTADELAGKPCGERIKFFREQIGMSRPVLGGLVGRSAEWVKAVETGRLQTPRLPMLLRIAHALGIEDLAVLTGNSHAVPVRVFAGTAHAALAAVRAALTDYQLSSTAAPPRLPHLQARLDQAWAIRHASPDHRTQVGALLPDLIRDAHRAIAAYEGEERREARRLLAGVYHLADMYVAYQPAPELVWLVADRAMTQAREADDPLAIGGSAWALVSALRDSGRWAEAVSVAHDAAKLLEPYLPDAPDDWLAMWGALQFEVAYTLARRGRHGDAWHYWDRADQAARRLPADYRHTQTSFGQAVMHAHAVTLGVELRRPGEALRAADRLDPDDIASVPRRSRHLIEVARAHYQRDERLATLLLLDKAERTAPETVRYNGFARDMILNLLAQPPTAARVEVRALAARVGFAA</sequence>
<reference evidence="3 5" key="1">
    <citation type="submission" date="2015-02" db="EMBL/GenBank/DDBJ databases">
        <title>Physiological reanalysis, assessment of diazotrophy, and genome sequences of multiple isolates of Streptomyces thermoautotrophicus.</title>
        <authorList>
            <person name="MacKellar D.C."/>
            <person name="Lieber L."/>
            <person name="Norman J."/>
            <person name="Bolger A."/>
            <person name="Tobin C."/>
            <person name="Murray J.W."/>
            <person name="Prell J."/>
        </authorList>
    </citation>
    <scope>NUCLEOTIDE SEQUENCE [LARGE SCALE GENOMIC DNA]</scope>
    <source>
        <strain evidence="3 5">UBT1</strain>
    </source>
</reference>
<accession>A0A132NGH4</accession>
<dbReference type="Gene3D" id="1.10.260.40">
    <property type="entry name" value="lambda repressor-like DNA-binding domains"/>
    <property type="match status" value="1"/>
</dbReference>
<proteinExistence type="predicted"/>
<dbReference type="SUPFAM" id="SSF47413">
    <property type="entry name" value="lambda repressor-like DNA-binding domains"/>
    <property type="match status" value="1"/>
</dbReference>
<organism evidence="3 4">
    <name type="scientific">Carbonactinospora thermoautotrophica</name>
    <dbReference type="NCBI Taxonomy" id="1469144"/>
    <lineage>
        <taxon>Bacteria</taxon>
        <taxon>Bacillati</taxon>
        <taxon>Actinomycetota</taxon>
        <taxon>Actinomycetes</taxon>
        <taxon>Kitasatosporales</taxon>
        <taxon>Carbonactinosporaceae</taxon>
        <taxon>Carbonactinospora</taxon>
    </lineage>
</organism>
<dbReference type="AlphaFoldDB" id="A0A132NGH4"/>
<dbReference type="InterPro" id="IPR010982">
    <property type="entry name" value="Lambda_DNA-bd_dom_sf"/>
</dbReference>
<dbReference type="EMBL" id="JYIJ01000016">
    <property type="protein sequence ID" value="KWX04035.1"/>
    <property type="molecule type" value="Genomic_DNA"/>
</dbReference>
<dbReference type="PATRIC" id="fig|1469144.8.peg.3407"/>
<evidence type="ECO:0000313" key="3">
    <source>
        <dbReference type="EMBL" id="KWX09191.1"/>
    </source>
</evidence>
<comment type="caution">
    <text evidence="3">The sequence shown here is derived from an EMBL/GenBank/DDBJ whole genome shotgun (WGS) entry which is preliminary data.</text>
</comment>
<reference evidence="4" key="2">
    <citation type="submission" date="2015-02" db="EMBL/GenBank/DDBJ databases">
        <title>Physiological reanalysis, assessment of diazotrophy, and genome sequences of multiple isolates of Streptomyces thermoautotrophicus.</title>
        <authorList>
            <person name="MacKellar D.C."/>
            <person name="Lieber L."/>
            <person name="Norman J."/>
            <person name="Bolger A."/>
            <person name="Tobin C."/>
            <person name="Murray J.W."/>
            <person name="Friesen M."/>
            <person name="Prell J."/>
        </authorList>
    </citation>
    <scope>NUCLEOTIDE SEQUENCE [LARGE SCALE GENOMIC DNA]</scope>
    <source>
        <strain evidence="4">UBT1</strain>
    </source>
</reference>
<dbReference type="EMBL" id="JYIK01000869">
    <property type="protein sequence ID" value="KWX09191.1"/>
    <property type="molecule type" value="Genomic_DNA"/>
</dbReference>
<dbReference type="Proteomes" id="UP000070659">
    <property type="component" value="Unassembled WGS sequence"/>
</dbReference>
<evidence type="ECO:0000313" key="4">
    <source>
        <dbReference type="Proteomes" id="UP000070598"/>
    </source>
</evidence>
<evidence type="ECO:0000313" key="2">
    <source>
        <dbReference type="EMBL" id="KWX04035.1"/>
    </source>
</evidence>
<dbReference type="InterPro" id="IPR001387">
    <property type="entry name" value="Cro/C1-type_HTH"/>
</dbReference>
<evidence type="ECO:0000313" key="5">
    <source>
        <dbReference type="Proteomes" id="UP000070659"/>
    </source>
</evidence>
<dbReference type="GO" id="GO:0003677">
    <property type="term" value="F:DNA binding"/>
    <property type="evidence" value="ECO:0007669"/>
    <property type="project" value="InterPro"/>
</dbReference>
<dbReference type="Pfam" id="PF13560">
    <property type="entry name" value="HTH_31"/>
    <property type="match status" value="1"/>
</dbReference>
<name>A0A132NGH4_9ACTN</name>
<dbReference type="Proteomes" id="UP000070598">
    <property type="component" value="Unassembled WGS sequence"/>
</dbReference>
<dbReference type="PROSITE" id="PS50943">
    <property type="entry name" value="HTH_CROC1"/>
    <property type="match status" value="1"/>
</dbReference>
<dbReference type="RefSeq" id="WP_067069587.1">
    <property type="nucleotide sequence ID" value="NZ_JYIJ01000016.1"/>
</dbReference>
<evidence type="ECO:0000259" key="1">
    <source>
        <dbReference type="PROSITE" id="PS50943"/>
    </source>
</evidence>